<reference evidence="3" key="1">
    <citation type="submission" date="2011-07" db="EMBL/GenBank/DDBJ databases">
        <authorList>
            <consortium name="Caenorhabditis brenneri Sequencing and Analysis Consortium"/>
            <person name="Wilson R.K."/>
        </authorList>
    </citation>
    <scope>NUCLEOTIDE SEQUENCE [LARGE SCALE GENOMIC DNA]</scope>
    <source>
        <strain evidence="3">PB2801</strain>
    </source>
</reference>
<accession>G0P4S9</accession>
<dbReference type="AlphaFoldDB" id="G0P4S9"/>
<keyword evidence="1" id="KW-0732">Signal</keyword>
<evidence type="ECO:0000256" key="1">
    <source>
        <dbReference type="SAM" id="SignalP"/>
    </source>
</evidence>
<dbReference type="EMBL" id="GL380067">
    <property type="protein sequence ID" value="EGT45068.1"/>
    <property type="molecule type" value="Genomic_DNA"/>
</dbReference>
<protein>
    <submittedName>
        <fullName evidence="2">Uncharacterized protein</fullName>
    </submittedName>
</protein>
<proteinExistence type="predicted"/>
<keyword evidence="3" id="KW-1185">Reference proteome</keyword>
<name>G0P4S9_CAEBE</name>
<gene>
    <name evidence="2" type="ORF">CAEBREN_04595</name>
</gene>
<feature type="signal peptide" evidence="1">
    <location>
        <begin position="1"/>
        <end position="18"/>
    </location>
</feature>
<organism evidence="3">
    <name type="scientific">Caenorhabditis brenneri</name>
    <name type="common">Nematode worm</name>
    <dbReference type="NCBI Taxonomy" id="135651"/>
    <lineage>
        <taxon>Eukaryota</taxon>
        <taxon>Metazoa</taxon>
        <taxon>Ecdysozoa</taxon>
        <taxon>Nematoda</taxon>
        <taxon>Chromadorea</taxon>
        <taxon>Rhabditida</taxon>
        <taxon>Rhabditina</taxon>
        <taxon>Rhabditomorpha</taxon>
        <taxon>Rhabditoidea</taxon>
        <taxon>Rhabditidae</taxon>
        <taxon>Peloderinae</taxon>
        <taxon>Caenorhabditis</taxon>
    </lineage>
</organism>
<evidence type="ECO:0000313" key="3">
    <source>
        <dbReference type="Proteomes" id="UP000008068"/>
    </source>
</evidence>
<evidence type="ECO:0000313" key="2">
    <source>
        <dbReference type="EMBL" id="EGT45068.1"/>
    </source>
</evidence>
<dbReference type="InParanoid" id="G0P4S9"/>
<dbReference type="HOGENOM" id="CLU_1769699_0_0_1"/>
<sequence>MRLFALLVIVILADTVSGEDPPTTQPSLLLDYVYKCVRPVSTFGQNTTEFVKKYNEQLPTLLAVREFVVKEANEIFLSALKESKGELSDFVSSIIKQLRQRVANIANRLGFPIGEAVLEYWYQVLEPFVIDELHCLERIFPTMLLGL</sequence>
<feature type="chain" id="PRO_5003405849" evidence="1">
    <location>
        <begin position="19"/>
        <end position="147"/>
    </location>
</feature>
<dbReference type="Proteomes" id="UP000008068">
    <property type="component" value="Unassembled WGS sequence"/>
</dbReference>